<reference evidence="4 5" key="1">
    <citation type="submission" date="2019-06" db="EMBL/GenBank/DDBJ databases">
        <title>Sequencing the genomes of 1000 actinobacteria strains.</title>
        <authorList>
            <person name="Klenk H.-P."/>
        </authorList>
    </citation>
    <scope>NUCLEOTIDE SEQUENCE [LARGE SCALE GENOMIC DNA]</scope>
    <source>
        <strain evidence="4 5">DSM 20427</strain>
    </source>
</reference>
<gene>
    <name evidence="4" type="ORF">FHX68_0850</name>
</gene>
<dbReference type="InterPro" id="IPR024455">
    <property type="entry name" value="Phage_capsid"/>
</dbReference>
<comment type="subcellular location">
    <subcellularLocation>
        <location evidence="1">Virion</location>
    </subcellularLocation>
</comment>
<name>A0A4Y3UU95_9MICO</name>
<feature type="domain" description="Phage capsid-like C-terminal" evidence="3">
    <location>
        <begin position="137"/>
        <end position="372"/>
    </location>
</feature>
<dbReference type="InterPro" id="IPR054612">
    <property type="entry name" value="Phage_capsid-like_C"/>
</dbReference>
<evidence type="ECO:0000313" key="4">
    <source>
        <dbReference type="EMBL" id="TQN00732.1"/>
    </source>
</evidence>
<dbReference type="EMBL" id="VFPS01000001">
    <property type="protein sequence ID" value="TQN00732.1"/>
    <property type="molecule type" value="Genomic_DNA"/>
</dbReference>
<evidence type="ECO:0000259" key="3">
    <source>
        <dbReference type="Pfam" id="PF05065"/>
    </source>
</evidence>
<dbReference type="OrthoDB" id="8444243at2"/>
<evidence type="ECO:0000256" key="1">
    <source>
        <dbReference type="ARBA" id="ARBA00004328"/>
    </source>
</evidence>
<dbReference type="NCBIfam" id="TIGR01554">
    <property type="entry name" value="major_cap_HK97"/>
    <property type="match status" value="1"/>
</dbReference>
<dbReference type="Gene3D" id="3.30.2320.10">
    <property type="entry name" value="hypothetical protein PF0899 domain"/>
    <property type="match status" value="1"/>
</dbReference>
<evidence type="ECO:0000256" key="2">
    <source>
        <dbReference type="SAM" id="Coils"/>
    </source>
</evidence>
<keyword evidence="5" id="KW-1185">Reference proteome</keyword>
<proteinExistence type="predicted"/>
<sequence length="375" mass="39401">MDPKSELKTIQARMAVIVDGYKSGGNLSDEQATELQELNDRATELKAAILRAEKSAENMRAVAGEPIDHEGDRSIPGAKGYLDFSPARVKSLAKSIANPGIKALIAGGSSGTAVPLDPKPVPLGLTGPNAGFLSLFKTVQRTTPSYKFLQQTVRTNNAAVVAPGALKPTSVYSAVEVTNSLKVIAHLSEMVDRFLLEDNDELESFLATELGNGVIRKAEAEAISTILGTSGILTYATSASYTPAKGFDGIFSGMAKLATVGGYTADLVVINSSDYETLRLAKNGENDYYGGGPFTGGPNPGLWGVTTFVTSGIAAGTALVLDTDTVQISTDTKGIRTDVDAATGFDKNQVRFRTEGRFATDVKQPTGILKVTLTA</sequence>
<dbReference type="RefSeq" id="WP_141381588.1">
    <property type="nucleotide sequence ID" value="NZ_BJNA01000098.1"/>
</dbReference>
<organism evidence="4 5">
    <name type="scientific">Microbacterium lacticum</name>
    <dbReference type="NCBI Taxonomy" id="33885"/>
    <lineage>
        <taxon>Bacteria</taxon>
        <taxon>Bacillati</taxon>
        <taxon>Actinomycetota</taxon>
        <taxon>Actinomycetes</taxon>
        <taxon>Micrococcales</taxon>
        <taxon>Microbacteriaceae</taxon>
        <taxon>Microbacterium</taxon>
    </lineage>
</organism>
<dbReference type="SUPFAM" id="SSF56563">
    <property type="entry name" value="Major capsid protein gp5"/>
    <property type="match status" value="1"/>
</dbReference>
<evidence type="ECO:0000313" key="5">
    <source>
        <dbReference type="Proteomes" id="UP000319804"/>
    </source>
</evidence>
<accession>A0A4Y3UU95</accession>
<dbReference type="Proteomes" id="UP000319804">
    <property type="component" value="Unassembled WGS sequence"/>
</dbReference>
<dbReference type="Pfam" id="PF05065">
    <property type="entry name" value="Phage_capsid"/>
    <property type="match status" value="1"/>
</dbReference>
<comment type="caution">
    <text evidence="4">The sequence shown here is derived from an EMBL/GenBank/DDBJ whole genome shotgun (WGS) entry which is preliminary data.</text>
</comment>
<protein>
    <submittedName>
        <fullName evidence="4">HK97 family phage major capsid protein</fullName>
    </submittedName>
</protein>
<feature type="coiled-coil region" evidence="2">
    <location>
        <begin position="28"/>
        <end position="55"/>
    </location>
</feature>
<dbReference type="AlphaFoldDB" id="A0A4Y3UU95"/>
<keyword evidence="2" id="KW-0175">Coiled coil</keyword>
<dbReference type="Gene3D" id="3.30.2400.10">
    <property type="entry name" value="Major capsid protein gp5"/>
    <property type="match status" value="1"/>
</dbReference>